<dbReference type="Pfam" id="PF07690">
    <property type="entry name" value="MFS_1"/>
    <property type="match status" value="1"/>
</dbReference>
<feature type="transmembrane region" description="Helical" evidence="7">
    <location>
        <begin position="55"/>
        <end position="74"/>
    </location>
</feature>
<dbReference type="Gene3D" id="1.20.1250.20">
    <property type="entry name" value="MFS general substrate transporter like domains"/>
    <property type="match status" value="2"/>
</dbReference>
<name>U4L709_PYROM</name>
<gene>
    <name evidence="9" type="ORF">PCON_12498</name>
</gene>
<protein>
    <submittedName>
        <fullName evidence="9">Similar to Uncharacterized transporter C1039.04 acc. no. Q9US37</fullName>
    </submittedName>
</protein>
<keyword evidence="3 7" id="KW-0812">Transmembrane</keyword>
<feature type="transmembrane region" description="Helical" evidence="7">
    <location>
        <begin position="442"/>
        <end position="461"/>
    </location>
</feature>
<evidence type="ECO:0000313" key="10">
    <source>
        <dbReference type="Proteomes" id="UP000018144"/>
    </source>
</evidence>
<feature type="transmembrane region" description="Helical" evidence="7">
    <location>
        <begin position="145"/>
        <end position="167"/>
    </location>
</feature>
<dbReference type="OrthoDB" id="2985014at2759"/>
<evidence type="ECO:0000256" key="6">
    <source>
        <dbReference type="SAM" id="MobiDB-lite"/>
    </source>
</evidence>
<dbReference type="PANTHER" id="PTHR43791">
    <property type="entry name" value="PERMEASE-RELATED"/>
    <property type="match status" value="1"/>
</dbReference>
<feature type="region of interest" description="Disordered" evidence="6">
    <location>
        <begin position="234"/>
        <end position="295"/>
    </location>
</feature>
<dbReference type="PANTHER" id="PTHR43791:SF21">
    <property type="entry name" value="MAJOR FACILITATOR SUPERFAMILY (MFS) PROFILE DOMAIN-CONTAINING PROTEIN"/>
    <property type="match status" value="1"/>
</dbReference>
<dbReference type="SUPFAM" id="SSF103473">
    <property type="entry name" value="MFS general substrate transporter"/>
    <property type="match status" value="1"/>
</dbReference>
<evidence type="ECO:0000256" key="7">
    <source>
        <dbReference type="SAM" id="Phobius"/>
    </source>
</evidence>
<dbReference type="InterPro" id="IPR011701">
    <property type="entry name" value="MFS"/>
</dbReference>
<sequence>MSPSTERILHRTDIHLLPFLALLFLLNSVDRSNIGNAESAGFTKYAGLKPEDLNDAVAAFFIAFVALQPVGAALGKRVGVGRWVGSVMIGWGLLTCLTAFVRTRGQLITLRVCIGALEAGFYPATVFYLSLFYTRYEFAVRLGIFFGQYAVAGAFGGLVSYIVFSLFPSDDIVSETSKDGGGWHSYQVLFICEGILTIVVAVITLLWLPTGPGTAWWLTLEERAFAEQRIATDRASDSSSAPEYTAVSSSSGDDDSDTENSPEYTPSSSASSRTPIRHRTSHPLLKGPTSSTTALKDSEPALTRADIFLAFTDTKVWYILLINILSSIPSTAFSIFLPLVLSGLGVSPLAANALTIPPFLCGAFTLWTITYYSDKARCRIPYILLGLVINVAGLFLALVLPESWITARYLSLCVLLAGSYVASPLTVAWLSGNIKAPGRRAVVLGINGWGNLAGVIAGWLFAPEYRPGYKVPLTVTLAAVFISAVGYMGLWVWVKRENKTGRPGVGRWRRWLWRKVGGRGEVREETAEWGL</sequence>
<evidence type="ECO:0000313" key="9">
    <source>
        <dbReference type="EMBL" id="CCX12904.1"/>
    </source>
</evidence>
<evidence type="ECO:0000256" key="3">
    <source>
        <dbReference type="ARBA" id="ARBA00022692"/>
    </source>
</evidence>
<feature type="transmembrane region" description="Helical" evidence="7">
    <location>
        <begin position="407"/>
        <end position="430"/>
    </location>
</feature>
<proteinExistence type="predicted"/>
<keyword evidence="8" id="KW-0732">Signal</keyword>
<feature type="transmembrane region" description="Helical" evidence="7">
    <location>
        <begin position="187"/>
        <end position="208"/>
    </location>
</feature>
<dbReference type="STRING" id="1076935.U4L709"/>
<feature type="transmembrane region" description="Helical" evidence="7">
    <location>
        <begin position="349"/>
        <end position="370"/>
    </location>
</feature>
<dbReference type="eggNOG" id="KOG2533">
    <property type="taxonomic scope" value="Eukaryota"/>
</dbReference>
<evidence type="ECO:0000256" key="1">
    <source>
        <dbReference type="ARBA" id="ARBA00004141"/>
    </source>
</evidence>
<feature type="transmembrane region" description="Helical" evidence="7">
    <location>
        <begin position="473"/>
        <end position="494"/>
    </location>
</feature>
<feature type="transmembrane region" description="Helical" evidence="7">
    <location>
        <begin position="83"/>
        <end position="102"/>
    </location>
</feature>
<dbReference type="Proteomes" id="UP000018144">
    <property type="component" value="Unassembled WGS sequence"/>
</dbReference>
<organism evidence="9 10">
    <name type="scientific">Pyronema omphalodes (strain CBS 100304)</name>
    <name type="common">Pyronema confluens</name>
    <dbReference type="NCBI Taxonomy" id="1076935"/>
    <lineage>
        <taxon>Eukaryota</taxon>
        <taxon>Fungi</taxon>
        <taxon>Dikarya</taxon>
        <taxon>Ascomycota</taxon>
        <taxon>Pezizomycotina</taxon>
        <taxon>Pezizomycetes</taxon>
        <taxon>Pezizales</taxon>
        <taxon>Pyronemataceae</taxon>
        <taxon>Pyronema</taxon>
    </lineage>
</organism>
<evidence type="ECO:0000256" key="4">
    <source>
        <dbReference type="ARBA" id="ARBA00022989"/>
    </source>
</evidence>
<reference evidence="9 10" key="1">
    <citation type="journal article" date="2013" name="PLoS Genet.">
        <title>The genome and development-dependent transcriptomes of Pyronema confluens: a window into fungal evolution.</title>
        <authorList>
            <person name="Traeger S."/>
            <person name="Altegoer F."/>
            <person name="Freitag M."/>
            <person name="Gabaldon T."/>
            <person name="Kempken F."/>
            <person name="Kumar A."/>
            <person name="Marcet-Houben M."/>
            <person name="Poggeler S."/>
            <person name="Stajich J.E."/>
            <person name="Nowrousian M."/>
        </authorList>
    </citation>
    <scope>NUCLEOTIDE SEQUENCE [LARGE SCALE GENOMIC DNA]</scope>
    <source>
        <strain evidence="10">CBS 100304</strain>
        <tissue evidence="9">Vegetative mycelium</tissue>
    </source>
</reference>
<evidence type="ECO:0000256" key="5">
    <source>
        <dbReference type="ARBA" id="ARBA00023136"/>
    </source>
</evidence>
<dbReference type="AlphaFoldDB" id="U4L709"/>
<feature type="signal peptide" evidence="8">
    <location>
        <begin position="1"/>
        <end position="31"/>
    </location>
</feature>
<keyword evidence="5 7" id="KW-0472">Membrane</keyword>
<comment type="subcellular location">
    <subcellularLocation>
        <location evidence="1">Membrane</location>
        <topology evidence="1">Multi-pass membrane protein</topology>
    </subcellularLocation>
</comment>
<feature type="transmembrane region" description="Helical" evidence="7">
    <location>
        <begin position="316"/>
        <end position="337"/>
    </location>
</feature>
<dbReference type="InterPro" id="IPR036259">
    <property type="entry name" value="MFS_trans_sf"/>
</dbReference>
<evidence type="ECO:0000256" key="2">
    <source>
        <dbReference type="ARBA" id="ARBA00022448"/>
    </source>
</evidence>
<feature type="transmembrane region" description="Helical" evidence="7">
    <location>
        <begin position="382"/>
        <end position="401"/>
    </location>
</feature>
<keyword evidence="10" id="KW-1185">Reference proteome</keyword>
<keyword evidence="2" id="KW-0813">Transport</keyword>
<accession>U4L709</accession>
<keyword evidence="4 7" id="KW-1133">Transmembrane helix</keyword>
<evidence type="ECO:0000256" key="8">
    <source>
        <dbReference type="SAM" id="SignalP"/>
    </source>
</evidence>
<dbReference type="OMA" id="FYTRYEF"/>
<feature type="transmembrane region" description="Helical" evidence="7">
    <location>
        <begin position="108"/>
        <end position="133"/>
    </location>
</feature>
<feature type="chain" id="PRO_5004651347" evidence="8">
    <location>
        <begin position="32"/>
        <end position="531"/>
    </location>
</feature>
<dbReference type="GO" id="GO:0022857">
    <property type="term" value="F:transmembrane transporter activity"/>
    <property type="evidence" value="ECO:0007669"/>
    <property type="project" value="InterPro"/>
</dbReference>
<dbReference type="GO" id="GO:0016020">
    <property type="term" value="C:membrane"/>
    <property type="evidence" value="ECO:0007669"/>
    <property type="project" value="UniProtKB-SubCell"/>
</dbReference>
<dbReference type="EMBL" id="HF935726">
    <property type="protein sequence ID" value="CCX12904.1"/>
    <property type="molecule type" value="Genomic_DNA"/>
</dbReference>